<dbReference type="GO" id="GO:0000166">
    <property type="term" value="F:nucleotide binding"/>
    <property type="evidence" value="ECO:0007669"/>
    <property type="project" value="InterPro"/>
</dbReference>
<keyword evidence="4" id="KW-0548">Nucleotidyltransferase</keyword>
<name>A0A2B4SER6_STYPI</name>
<gene>
    <name evidence="10" type="ORF">AWC38_SpisGene8231</name>
</gene>
<dbReference type="SUPFAM" id="SSF56672">
    <property type="entry name" value="DNA/RNA polymerases"/>
    <property type="match status" value="1"/>
</dbReference>
<evidence type="ECO:0000256" key="1">
    <source>
        <dbReference type="ARBA" id="ARBA00005755"/>
    </source>
</evidence>
<evidence type="ECO:0000256" key="4">
    <source>
        <dbReference type="ARBA" id="ARBA00022695"/>
    </source>
</evidence>
<evidence type="ECO:0000256" key="5">
    <source>
        <dbReference type="ARBA" id="ARBA00022705"/>
    </source>
</evidence>
<keyword evidence="7" id="KW-0238">DNA-binding</keyword>
<dbReference type="InterPro" id="IPR023211">
    <property type="entry name" value="DNA_pol_palm_dom_sf"/>
</dbReference>
<dbReference type="GO" id="GO:0003677">
    <property type="term" value="F:DNA binding"/>
    <property type="evidence" value="ECO:0007669"/>
    <property type="project" value="UniProtKB-KW"/>
</dbReference>
<feature type="domain" description="DNA-directed DNA polymerase family B mitochondria/virus" evidence="9">
    <location>
        <begin position="330"/>
        <end position="665"/>
    </location>
</feature>
<comment type="similarity">
    <text evidence="1">Belongs to the DNA polymerase type-B family.</text>
</comment>
<dbReference type="Pfam" id="PF03175">
    <property type="entry name" value="DNA_pol_B_2"/>
    <property type="match status" value="1"/>
</dbReference>
<dbReference type="AlphaFoldDB" id="A0A2B4SER6"/>
<dbReference type="EC" id="2.7.7.7" evidence="2"/>
<proteinExistence type="inferred from homology"/>
<dbReference type="GO" id="GO:0006281">
    <property type="term" value="P:DNA repair"/>
    <property type="evidence" value="ECO:0007669"/>
    <property type="project" value="UniProtKB-ARBA"/>
</dbReference>
<keyword evidence="11" id="KW-1185">Reference proteome</keyword>
<dbReference type="InterPro" id="IPR011335">
    <property type="entry name" value="Restrct_endonuc-II-like"/>
</dbReference>
<dbReference type="PANTHER" id="PTHR33568:SF3">
    <property type="entry name" value="DNA-DIRECTED DNA POLYMERASE"/>
    <property type="match status" value="1"/>
</dbReference>
<dbReference type="STRING" id="50429.A0A2B4SER6"/>
<dbReference type="GO" id="GO:0006260">
    <property type="term" value="P:DNA replication"/>
    <property type="evidence" value="ECO:0007669"/>
    <property type="project" value="UniProtKB-KW"/>
</dbReference>
<evidence type="ECO:0000313" key="11">
    <source>
        <dbReference type="Proteomes" id="UP000225706"/>
    </source>
</evidence>
<evidence type="ECO:0000256" key="8">
    <source>
        <dbReference type="ARBA" id="ARBA00049244"/>
    </source>
</evidence>
<reference evidence="11" key="1">
    <citation type="journal article" date="2017" name="bioRxiv">
        <title>Comparative analysis of the genomes of Stylophora pistillata and Acropora digitifera provides evidence for extensive differences between species of corals.</title>
        <authorList>
            <person name="Voolstra C.R."/>
            <person name="Li Y."/>
            <person name="Liew Y.J."/>
            <person name="Baumgarten S."/>
            <person name="Zoccola D."/>
            <person name="Flot J.-F."/>
            <person name="Tambutte S."/>
            <person name="Allemand D."/>
            <person name="Aranda M."/>
        </authorList>
    </citation>
    <scope>NUCLEOTIDE SEQUENCE [LARGE SCALE GENOMIC DNA]</scope>
</reference>
<dbReference type="OrthoDB" id="5987878at2759"/>
<dbReference type="GO" id="GO:0003887">
    <property type="term" value="F:DNA-directed DNA polymerase activity"/>
    <property type="evidence" value="ECO:0007669"/>
    <property type="project" value="UniProtKB-KW"/>
</dbReference>
<dbReference type="InterPro" id="IPR004868">
    <property type="entry name" value="DNA-dir_DNA_pol_B_mt/vir"/>
</dbReference>
<evidence type="ECO:0000259" key="9">
    <source>
        <dbReference type="Pfam" id="PF03175"/>
    </source>
</evidence>
<evidence type="ECO:0000256" key="2">
    <source>
        <dbReference type="ARBA" id="ARBA00012417"/>
    </source>
</evidence>
<keyword evidence="6" id="KW-0239">DNA-directed DNA polymerase</keyword>
<comment type="caution">
    <text evidence="10">The sequence shown here is derived from an EMBL/GenBank/DDBJ whole genome shotgun (WGS) entry which is preliminary data.</text>
</comment>
<protein>
    <recommendedName>
        <fullName evidence="2">DNA-directed DNA polymerase</fullName>
        <ecNumber evidence="2">2.7.7.7</ecNumber>
    </recommendedName>
</protein>
<keyword evidence="5" id="KW-0235">DNA replication</keyword>
<evidence type="ECO:0000256" key="7">
    <source>
        <dbReference type="ARBA" id="ARBA00023125"/>
    </source>
</evidence>
<evidence type="ECO:0000256" key="3">
    <source>
        <dbReference type="ARBA" id="ARBA00022679"/>
    </source>
</evidence>
<evidence type="ECO:0000313" key="10">
    <source>
        <dbReference type="EMBL" id="PFX27098.1"/>
    </source>
</evidence>
<accession>A0A2B4SER6</accession>
<dbReference type="Gene3D" id="3.90.1600.10">
    <property type="entry name" value="Palm domain of DNA polymerase"/>
    <property type="match status" value="1"/>
</dbReference>
<comment type="catalytic activity">
    <reaction evidence="8">
        <text>DNA(n) + a 2'-deoxyribonucleoside 5'-triphosphate = DNA(n+1) + diphosphate</text>
        <dbReference type="Rhea" id="RHEA:22508"/>
        <dbReference type="Rhea" id="RHEA-COMP:17339"/>
        <dbReference type="Rhea" id="RHEA-COMP:17340"/>
        <dbReference type="ChEBI" id="CHEBI:33019"/>
        <dbReference type="ChEBI" id="CHEBI:61560"/>
        <dbReference type="ChEBI" id="CHEBI:173112"/>
        <dbReference type="EC" id="2.7.7.7"/>
    </reaction>
</comment>
<sequence length="918" mass="104418">MARRVIEKSKSPQGKELKDNDRVMFNFSTKKFSHPLQSGKFTVAEIANDTTRFEGYMQTLASQLNSNESFDIDDEFQVDMTIITEPDAGGRTNLSILGKLNMTTVLLKKRCVLPIKNSEDSLCLARAICLTKAWFHKDDDRESLNHYKNLRDYPISLTRSAKYQHREAGVPEGACGREELQKFQEYLAPDYRLKTQREESVITTVAPPMPHSSRGATFVILATVDLIPTNSVTIAVKAEDVEPAKPSSVALNSITLPYFAPTVTGISMTIPAWHSIVTRVCVRLGFVVECAVMNSSHTRKNRIAATGYVWYPRVEKRFLPPQVPYPENQNYIGPLPAAEYYDPDGMSEKKKKEFEAWYAEESNKNLHFDLKYELVAYCGSDVALLKAGCLKFIDEFNAIAKSDPMEKCVTIAQACNRYWRKYVMAPDYIAIEPENGWEGAAPNHSHVALEWLTWTKRSLGTRIQHARQGGEFSIPHGSRVYTVDGYDRESRTIYEFHGCLFHGCRDCFPKRNQVAFASAGLNVEALRRQTAQKTATLQQLGYTVVEMWQCQWEKQKKADPILRNFLQSLNSTTPLQPREAFFGGRTGATTFYHRIDPNQGEQIRYADVTSEYPWVNKYGEYPIGHPTIYLEPFNQDPYAYYGLMKVSILPPTDLFSPVLPHRQKIGSAFKLTFPLCRSCVGEESVKPMEERNYVCPHTDEDVNRGAKGTYPFPRVGGSVAKRDDQDPEKGRATNVFIAAFTTCQARLKLYESLEILKERVLCYDTDSVVYKWKPGESEIPLGDYLGDMTNELEDGDYIVEFISAGAKNYGYVTVKGESCVKVKGFSLNVRGMLQLNYDIMKSNILDEIQHPLDESRKTEIINPVHFVRDPVKKKIRTETQIKAYRLVFDKRVMENGTFSSLPYGYARLDEEDTELAHF</sequence>
<evidence type="ECO:0000256" key="6">
    <source>
        <dbReference type="ARBA" id="ARBA00022932"/>
    </source>
</evidence>
<dbReference type="InterPro" id="IPR043502">
    <property type="entry name" value="DNA/RNA_pol_sf"/>
</dbReference>
<dbReference type="EMBL" id="LSMT01000111">
    <property type="protein sequence ID" value="PFX27098.1"/>
    <property type="molecule type" value="Genomic_DNA"/>
</dbReference>
<dbReference type="SUPFAM" id="SSF52980">
    <property type="entry name" value="Restriction endonuclease-like"/>
    <property type="match status" value="1"/>
</dbReference>
<dbReference type="Proteomes" id="UP000225706">
    <property type="component" value="Unassembled WGS sequence"/>
</dbReference>
<keyword evidence="3" id="KW-0808">Transferase</keyword>
<dbReference type="PANTHER" id="PTHR33568">
    <property type="entry name" value="DNA POLYMERASE"/>
    <property type="match status" value="1"/>
</dbReference>
<organism evidence="10 11">
    <name type="scientific">Stylophora pistillata</name>
    <name type="common">Smooth cauliflower coral</name>
    <dbReference type="NCBI Taxonomy" id="50429"/>
    <lineage>
        <taxon>Eukaryota</taxon>
        <taxon>Metazoa</taxon>
        <taxon>Cnidaria</taxon>
        <taxon>Anthozoa</taxon>
        <taxon>Hexacorallia</taxon>
        <taxon>Scleractinia</taxon>
        <taxon>Astrocoeniina</taxon>
        <taxon>Pocilloporidae</taxon>
        <taxon>Stylophora</taxon>
    </lineage>
</organism>
<dbReference type="Gene3D" id="3.40.960.10">
    <property type="entry name" value="VSR Endonuclease"/>
    <property type="match status" value="1"/>
</dbReference>